<feature type="signal peptide" evidence="1">
    <location>
        <begin position="1"/>
        <end position="29"/>
    </location>
</feature>
<gene>
    <name evidence="2" type="ORF">HBH26_08795</name>
</gene>
<organism evidence="2 3">
    <name type="scientific">Sphingomonas corticis</name>
    <dbReference type="NCBI Taxonomy" id="2722791"/>
    <lineage>
        <taxon>Bacteria</taxon>
        <taxon>Pseudomonadati</taxon>
        <taxon>Pseudomonadota</taxon>
        <taxon>Alphaproteobacteria</taxon>
        <taxon>Sphingomonadales</taxon>
        <taxon>Sphingomonadaceae</taxon>
        <taxon>Sphingomonas</taxon>
    </lineage>
</organism>
<dbReference type="Proteomes" id="UP000732399">
    <property type="component" value="Unassembled WGS sequence"/>
</dbReference>
<feature type="chain" id="PRO_5046915049" evidence="1">
    <location>
        <begin position="30"/>
        <end position="155"/>
    </location>
</feature>
<name>A0ABX1CQP0_9SPHN</name>
<evidence type="ECO:0000313" key="3">
    <source>
        <dbReference type="Proteomes" id="UP000732399"/>
    </source>
</evidence>
<comment type="caution">
    <text evidence="2">The sequence shown here is derived from an EMBL/GenBank/DDBJ whole genome shotgun (WGS) entry which is preliminary data.</text>
</comment>
<protein>
    <submittedName>
        <fullName evidence="2">Uncharacterized protein</fullName>
    </submittedName>
</protein>
<evidence type="ECO:0000313" key="2">
    <source>
        <dbReference type="EMBL" id="NJR78682.1"/>
    </source>
</evidence>
<dbReference type="EMBL" id="JAAVJH010000004">
    <property type="protein sequence ID" value="NJR78682.1"/>
    <property type="molecule type" value="Genomic_DNA"/>
</dbReference>
<reference evidence="2 3" key="1">
    <citation type="submission" date="2020-03" db="EMBL/GenBank/DDBJ databases">
        <authorList>
            <person name="Wang L."/>
            <person name="He N."/>
            <person name="Li Y."/>
            <person name="Fang Y."/>
            <person name="Zhang F."/>
        </authorList>
    </citation>
    <scope>NUCLEOTIDE SEQUENCE [LARGE SCALE GENOMIC DNA]</scope>
    <source>
        <strain evidence="2 3">36D10-4-7</strain>
    </source>
</reference>
<keyword evidence="1" id="KW-0732">Signal</keyword>
<keyword evidence="3" id="KW-1185">Reference proteome</keyword>
<proteinExistence type="predicted"/>
<accession>A0ABX1CQP0</accession>
<dbReference type="RefSeq" id="WP_168134208.1">
    <property type="nucleotide sequence ID" value="NZ_JAAVJH010000004.1"/>
</dbReference>
<sequence>MTNRIRLSGVALSVALGLGLAGAASPALAQDGGAALDRLLACDAEADAGARLACFDERAAQVRRMRQSAVRALEPRAARPARPAFSAVDSTVRAVDILRNGYWRVTLADGSVWQNSQPSEVAPQQGSTMSIRKGALGGLRATSGALSGVAVRPAS</sequence>
<evidence type="ECO:0000256" key="1">
    <source>
        <dbReference type="SAM" id="SignalP"/>
    </source>
</evidence>